<dbReference type="PANTHER" id="PTHR30204:SF94">
    <property type="entry name" value="HEAVY METAL-DEPENDENT TRANSCRIPTIONAL REGULATOR HI_0293-RELATED"/>
    <property type="match status" value="1"/>
</dbReference>
<comment type="caution">
    <text evidence="5">The sequence shown here is derived from an EMBL/GenBank/DDBJ whole genome shotgun (WGS) entry which is preliminary data.</text>
</comment>
<keyword evidence="6" id="KW-1185">Reference proteome</keyword>
<evidence type="ECO:0000256" key="1">
    <source>
        <dbReference type="ARBA" id="ARBA00023015"/>
    </source>
</evidence>
<dbReference type="PRINTS" id="PR00040">
    <property type="entry name" value="HTHMERR"/>
</dbReference>
<dbReference type="SMART" id="SM00422">
    <property type="entry name" value="HTH_MERR"/>
    <property type="match status" value="1"/>
</dbReference>
<keyword evidence="3" id="KW-0804">Transcription</keyword>
<dbReference type="Pfam" id="PF13411">
    <property type="entry name" value="MerR_1"/>
    <property type="match status" value="1"/>
</dbReference>
<name>A0AAE3L1M0_9GAMM</name>
<evidence type="ECO:0000259" key="4">
    <source>
        <dbReference type="PROSITE" id="PS50937"/>
    </source>
</evidence>
<accession>A0AAE3L1M0</accession>
<feature type="domain" description="HTH merR-type" evidence="4">
    <location>
        <begin position="3"/>
        <end position="72"/>
    </location>
</feature>
<dbReference type="RefSeq" id="WP_259055765.1">
    <property type="nucleotide sequence ID" value="NZ_JANUCT010000012.1"/>
</dbReference>
<dbReference type="GO" id="GO:0003677">
    <property type="term" value="F:DNA binding"/>
    <property type="evidence" value="ECO:0007669"/>
    <property type="project" value="UniProtKB-KW"/>
</dbReference>
<keyword evidence="1" id="KW-0805">Transcription regulation</keyword>
<dbReference type="GO" id="GO:0003700">
    <property type="term" value="F:DNA-binding transcription factor activity"/>
    <property type="evidence" value="ECO:0007669"/>
    <property type="project" value="InterPro"/>
</dbReference>
<evidence type="ECO:0000256" key="3">
    <source>
        <dbReference type="ARBA" id="ARBA00023163"/>
    </source>
</evidence>
<dbReference type="Proteomes" id="UP001204445">
    <property type="component" value="Unassembled WGS sequence"/>
</dbReference>
<reference evidence="5" key="1">
    <citation type="submission" date="2022-08" db="EMBL/GenBank/DDBJ databases">
        <title>Genomic Encyclopedia of Type Strains, Phase III (KMG-III): the genomes of soil and plant-associated and newly described type strains.</title>
        <authorList>
            <person name="Whitman W."/>
        </authorList>
    </citation>
    <scope>NUCLEOTIDE SEQUENCE</scope>
    <source>
        <strain evidence="5">HMT 1</strain>
    </source>
</reference>
<evidence type="ECO:0000313" key="6">
    <source>
        <dbReference type="Proteomes" id="UP001204445"/>
    </source>
</evidence>
<dbReference type="InterPro" id="IPR047057">
    <property type="entry name" value="MerR_fam"/>
</dbReference>
<dbReference type="Gene3D" id="1.10.1660.10">
    <property type="match status" value="1"/>
</dbReference>
<organism evidence="5 6">
    <name type="scientific">Methylohalomonas lacus</name>
    <dbReference type="NCBI Taxonomy" id="398773"/>
    <lineage>
        <taxon>Bacteria</taxon>
        <taxon>Pseudomonadati</taxon>
        <taxon>Pseudomonadota</taxon>
        <taxon>Gammaproteobacteria</taxon>
        <taxon>Methylohalomonadales</taxon>
        <taxon>Methylohalomonadaceae</taxon>
        <taxon>Methylohalomonas</taxon>
    </lineage>
</organism>
<proteinExistence type="predicted"/>
<dbReference type="InterPro" id="IPR009061">
    <property type="entry name" value="DNA-bd_dom_put_sf"/>
</dbReference>
<dbReference type="InterPro" id="IPR000551">
    <property type="entry name" value="MerR-type_HTH_dom"/>
</dbReference>
<dbReference type="PANTHER" id="PTHR30204">
    <property type="entry name" value="REDOX-CYCLING DRUG-SENSING TRANSCRIPTIONAL ACTIVATOR SOXR"/>
    <property type="match status" value="1"/>
</dbReference>
<sequence>MKTMTIGQVARHTGLGIETVRYYEREGLIPPPPRSAGGYRRYSADSIRQLSFVRQAKALGFSLAEIRELLSLSADSQASSHAVKQLAEQRLADIDSRIAALERMRAALVHVTGQCPGDVPRAECPILAALADGPAAPLPDKATQQTKTP</sequence>
<gene>
    <name evidence="5" type="ORF">J2T55_001822</name>
</gene>
<dbReference type="AlphaFoldDB" id="A0AAE3L1M0"/>
<evidence type="ECO:0000256" key="2">
    <source>
        <dbReference type="ARBA" id="ARBA00023125"/>
    </source>
</evidence>
<dbReference type="EMBL" id="JANUCT010000012">
    <property type="protein sequence ID" value="MCS3903790.1"/>
    <property type="molecule type" value="Genomic_DNA"/>
</dbReference>
<dbReference type="SUPFAM" id="SSF46955">
    <property type="entry name" value="Putative DNA-binding domain"/>
    <property type="match status" value="1"/>
</dbReference>
<evidence type="ECO:0000313" key="5">
    <source>
        <dbReference type="EMBL" id="MCS3903790.1"/>
    </source>
</evidence>
<keyword evidence="2" id="KW-0238">DNA-binding</keyword>
<protein>
    <submittedName>
        <fullName evidence="5">MerR family copper efflux transcriptional regulator</fullName>
    </submittedName>
</protein>
<dbReference type="PROSITE" id="PS50937">
    <property type="entry name" value="HTH_MERR_2"/>
    <property type="match status" value="1"/>
</dbReference>